<dbReference type="PANTHER" id="PTHR28013:SF4">
    <property type="entry name" value="MARVEL DOMAIN-CONTAINING PROTEIN"/>
    <property type="match status" value="1"/>
</dbReference>
<dbReference type="KEGG" id="sla:SERLADRAFT_358144"/>
<sequence>MPRSFCIPGIIFLFCAFVLSFIVSISLPYLTAMDIARVHFNGSPLVSGNQATMTQLRVSEIFWAYCFDESSGNTVCSNNGHGYSVTVQTSSGSSETIASSWTRGLAVHPVATGVTFVALLLSFSTHVTVTLFASIVSFLAALLTLLAFVIDIALFAWVKQQMSKLDDVSETTITGPGFWLTFVSMILLFLAGCTVCFGRRKDRMSSATTSYPMAGAKGGFWSRFRR</sequence>
<dbReference type="Gene3D" id="1.20.140.150">
    <property type="match status" value="1"/>
</dbReference>
<accession>F8P938</accession>
<dbReference type="Proteomes" id="UP000008064">
    <property type="component" value="Unassembled WGS sequence"/>
</dbReference>
<name>F8P938_SERL9</name>
<dbReference type="InterPro" id="IPR051380">
    <property type="entry name" value="pH-response_reg_palI/RIM9"/>
</dbReference>
<reference evidence="2" key="1">
    <citation type="submission" date="2011-04" db="EMBL/GenBank/DDBJ databases">
        <title>Evolution of plant cell wall degrading machinery underlies the functional diversity of forest fungi.</title>
        <authorList>
            <consortium name="US DOE Joint Genome Institute (JGI-PGF)"/>
            <person name="Eastwood D.C."/>
            <person name="Floudas D."/>
            <person name="Binder M."/>
            <person name="Majcherczyk A."/>
            <person name="Schneider P."/>
            <person name="Aerts A."/>
            <person name="Asiegbu F.O."/>
            <person name="Baker S.E."/>
            <person name="Barry K."/>
            <person name="Bendiksby M."/>
            <person name="Blumentritt M."/>
            <person name="Coutinho P.M."/>
            <person name="Cullen D."/>
            <person name="Cullen D."/>
            <person name="Gathman A."/>
            <person name="Goodell B."/>
            <person name="Henrissat B."/>
            <person name="Ihrmark K."/>
            <person name="Kauserud H."/>
            <person name="Kohler A."/>
            <person name="LaButti K."/>
            <person name="Lapidus A."/>
            <person name="Lavin J.L."/>
            <person name="Lee Y.-H."/>
            <person name="Lindquist E."/>
            <person name="Lilly W."/>
            <person name="Lucas S."/>
            <person name="Morin E."/>
            <person name="Murat C."/>
            <person name="Oguiza J.A."/>
            <person name="Park J."/>
            <person name="Pisabarro A.G."/>
            <person name="Riley R."/>
            <person name="Rosling A."/>
            <person name="Salamov A."/>
            <person name="Schmidt O."/>
            <person name="Schmutz J."/>
            <person name="Skrede I."/>
            <person name="Stenlid J."/>
            <person name="Wiebenga A."/>
            <person name="Xie X."/>
            <person name="Kues U."/>
            <person name="Hibbett D.S."/>
            <person name="Hoffmeister D."/>
            <person name="Hogberg N."/>
            <person name="Martin F."/>
            <person name="Grigoriev I.V."/>
            <person name="Watkinson S.C."/>
        </authorList>
    </citation>
    <scope>NUCLEOTIDE SEQUENCE</scope>
    <source>
        <strain evidence="2">S7.9</strain>
    </source>
</reference>
<dbReference type="PANTHER" id="PTHR28013">
    <property type="entry name" value="PROTEIN DCV1-RELATED"/>
    <property type="match status" value="1"/>
</dbReference>
<keyword evidence="1" id="KW-1133">Transmembrane helix</keyword>
<evidence type="ECO:0000256" key="1">
    <source>
        <dbReference type="SAM" id="Phobius"/>
    </source>
</evidence>
<dbReference type="AlphaFoldDB" id="F8P938"/>
<organism>
    <name type="scientific">Serpula lacrymans var. lacrymans (strain S7.9)</name>
    <name type="common">Dry rot fungus</name>
    <dbReference type="NCBI Taxonomy" id="578457"/>
    <lineage>
        <taxon>Eukaryota</taxon>
        <taxon>Fungi</taxon>
        <taxon>Dikarya</taxon>
        <taxon>Basidiomycota</taxon>
        <taxon>Agaricomycotina</taxon>
        <taxon>Agaricomycetes</taxon>
        <taxon>Agaricomycetidae</taxon>
        <taxon>Boletales</taxon>
        <taxon>Coniophorineae</taxon>
        <taxon>Serpulaceae</taxon>
        <taxon>Serpula</taxon>
    </lineage>
</organism>
<dbReference type="RefSeq" id="XP_007322912.1">
    <property type="nucleotide sequence ID" value="XM_007322850.1"/>
</dbReference>
<proteinExistence type="predicted"/>
<evidence type="ECO:0000313" key="2">
    <source>
        <dbReference type="EMBL" id="EGO20167.1"/>
    </source>
</evidence>
<dbReference type="EMBL" id="GL945441">
    <property type="protein sequence ID" value="EGO20167.1"/>
    <property type="molecule type" value="Genomic_DNA"/>
</dbReference>
<dbReference type="InterPro" id="IPR009571">
    <property type="entry name" value="SUR7/Rim9-like_fungi"/>
</dbReference>
<feature type="transmembrane region" description="Helical" evidence="1">
    <location>
        <begin position="7"/>
        <end position="30"/>
    </location>
</feature>
<evidence type="ECO:0008006" key="3">
    <source>
        <dbReference type="Google" id="ProtNLM"/>
    </source>
</evidence>
<protein>
    <recommendedName>
        <fullName evidence="3">Pali-domain-containing protein</fullName>
    </recommendedName>
</protein>
<dbReference type="HOGENOM" id="CLU_088627_0_0_1"/>
<keyword evidence="1" id="KW-0472">Membrane</keyword>
<dbReference type="Pfam" id="PF06687">
    <property type="entry name" value="SUR7"/>
    <property type="match status" value="1"/>
</dbReference>
<dbReference type="GeneID" id="18809601"/>
<dbReference type="GO" id="GO:0032153">
    <property type="term" value="C:cell division site"/>
    <property type="evidence" value="ECO:0007669"/>
    <property type="project" value="TreeGrafter"/>
</dbReference>
<gene>
    <name evidence="2" type="ORF">SERLADRAFT_358144</name>
</gene>
<feature type="transmembrane region" description="Helical" evidence="1">
    <location>
        <begin position="105"/>
        <end position="123"/>
    </location>
</feature>
<dbReference type="OrthoDB" id="2354757at2759"/>
<dbReference type="GO" id="GO:0035838">
    <property type="term" value="C:growing cell tip"/>
    <property type="evidence" value="ECO:0007669"/>
    <property type="project" value="TreeGrafter"/>
</dbReference>
<feature type="transmembrane region" description="Helical" evidence="1">
    <location>
        <begin position="178"/>
        <end position="197"/>
    </location>
</feature>
<feature type="transmembrane region" description="Helical" evidence="1">
    <location>
        <begin position="135"/>
        <end position="158"/>
    </location>
</feature>
<keyword evidence="1" id="KW-0812">Transmembrane</keyword>
<dbReference type="GO" id="GO:0005886">
    <property type="term" value="C:plasma membrane"/>
    <property type="evidence" value="ECO:0007669"/>
    <property type="project" value="InterPro"/>
</dbReference>